<evidence type="ECO:0000256" key="6">
    <source>
        <dbReference type="ARBA" id="ARBA00022801"/>
    </source>
</evidence>
<keyword evidence="8" id="KW-1133">Transmembrane helix</keyword>
<accession>A0A0D5NGA0</accession>
<evidence type="ECO:0000256" key="10">
    <source>
        <dbReference type="SAM" id="MobiDB-lite"/>
    </source>
</evidence>
<dbReference type="AlphaFoldDB" id="A0A0D5NGA0"/>
<dbReference type="Proteomes" id="UP000032633">
    <property type="component" value="Chromosome"/>
</dbReference>
<evidence type="ECO:0000313" key="13">
    <source>
        <dbReference type="Proteomes" id="UP000032633"/>
    </source>
</evidence>
<evidence type="ECO:0000256" key="5">
    <source>
        <dbReference type="ARBA" id="ARBA00022670"/>
    </source>
</evidence>
<dbReference type="HOGENOM" id="CLU_028723_5_0_9"/>
<evidence type="ECO:0000256" key="3">
    <source>
        <dbReference type="ARBA" id="ARBA00009370"/>
    </source>
</evidence>
<dbReference type="NCBIfam" id="TIGR02227">
    <property type="entry name" value="sigpep_I_bact"/>
    <property type="match status" value="1"/>
</dbReference>
<evidence type="ECO:0000256" key="1">
    <source>
        <dbReference type="ARBA" id="ARBA00000677"/>
    </source>
</evidence>
<sequence length="204" mass="22375">MSRFLQGKSGKAQLTPSAPQGGSAPSERRPSWVKELLEWVKMVAAALVIVLLLHVFVFNLSTVVGHSMEPTLKEREWLFVNKLALRLGKPRLGDIVVLKDVSTPSGPQSYLVKRVVGVPGDRIEIRSGKLYRNGAPAAEPYTDSDIDDADYGPVVVEPGRYFVMGDNRHTGASRDSRSFGTVPGSQIEGRADLILWPVRQLKAL</sequence>
<dbReference type="PANTHER" id="PTHR43390">
    <property type="entry name" value="SIGNAL PEPTIDASE I"/>
    <property type="match status" value="1"/>
</dbReference>
<dbReference type="PROSITE" id="PS00760">
    <property type="entry name" value="SPASE_I_2"/>
    <property type="match status" value="1"/>
</dbReference>
<gene>
    <name evidence="12" type="ORF">VN24_07315</name>
</gene>
<dbReference type="EC" id="3.4.21.89" evidence="4 8"/>
<dbReference type="RefSeq" id="WP_045669854.1">
    <property type="nucleotide sequence ID" value="NZ_CP011058.1"/>
</dbReference>
<evidence type="ECO:0000256" key="4">
    <source>
        <dbReference type="ARBA" id="ARBA00013208"/>
    </source>
</evidence>
<keyword evidence="8" id="KW-0812">Transmembrane</keyword>
<dbReference type="STRING" id="1126833.VN24_07315"/>
<feature type="active site" evidence="7">
    <location>
        <position position="67"/>
    </location>
</feature>
<dbReference type="InterPro" id="IPR019757">
    <property type="entry name" value="Pept_S26A_signal_pept_1_Lys-AS"/>
</dbReference>
<comment type="similarity">
    <text evidence="3 9">Belongs to the peptidase S26 family.</text>
</comment>
<reference evidence="13" key="2">
    <citation type="submission" date="2015-03" db="EMBL/GenBank/DDBJ databases">
        <title>Genome sequence of Paenibacillus beijingensis strain DSM 24997T.</title>
        <authorList>
            <person name="Kwak Y."/>
            <person name="Shin J.-H."/>
        </authorList>
    </citation>
    <scope>NUCLEOTIDE SEQUENCE [LARGE SCALE GENOMIC DNA]</scope>
    <source>
        <strain evidence="13">DSM 24997</strain>
    </source>
</reference>
<dbReference type="InterPro" id="IPR036286">
    <property type="entry name" value="LexA/Signal_pep-like_sf"/>
</dbReference>
<keyword evidence="6 8" id="KW-0378">Hydrolase</keyword>
<dbReference type="EMBL" id="CP011058">
    <property type="protein sequence ID" value="AJY74419.1"/>
    <property type="molecule type" value="Genomic_DNA"/>
</dbReference>
<dbReference type="PROSITE" id="PS00501">
    <property type="entry name" value="SPASE_I_1"/>
    <property type="match status" value="1"/>
</dbReference>
<dbReference type="OrthoDB" id="9802919at2"/>
<evidence type="ECO:0000259" key="11">
    <source>
        <dbReference type="Pfam" id="PF10502"/>
    </source>
</evidence>
<dbReference type="InterPro" id="IPR019756">
    <property type="entry name" value="Pept_S26A_signal_pept_1_Ser-AS"/>
</dbReference>
<feature type="domain" description="Peptidase S26" evidence="11">
    <location>
        <begin position="37"/>
        <end position="196"/>
    </location>
</feature>
<evidence type="ECO:0000313" key="12">
    <source>
        <dbReference type="EMBL" id="AJY74419.1"/>
    </source>
</evidence>
<dbReference type="GO" id="GO:0006465">
    <property type="term" value="P:signal peptide processing"/>
    <property type="evidence" value="ECO:0007669"/>
    <property type="project" value="InterPro"/>
</dbReference>
<dbReference type="PANTHER" id="PTHR43390:SF1">
    <property type="entry name" value="CHLOROPLAST PROCESSING PEPTIDASE"/>
    <property type="match status" value="1"/>
</dbReference>
<dbReference type="InterPro" id="IPR019533">
    <property type="entry name" value="Peptidase_S26"/>
</dbReference>
<organism evidence="12 13">
    <name type="scientific">Paenibacillus beijingensis</name>
    <dbReference type="NCBI Taxonomy" id="1126833"/>
    <lineage>
        <taxon>Bacteria</taxon>
        <taxon>Bacillati</taxon>
        <taxon>Bacillota</taxon>
        <taxon>Bacilli</taxon>
        <taxon>Bacillales</taxon>
        <taxon>Paenibacillaceae</taxon>
        <taxon>Paenibacillus</taxon>
    </lineage>
</organism>
<dbReference type="GO" id="GO:0009003">
    <property type="term" value="F:signal peptidase activity"/>
    <property type="evidence" value="ECO:0007669"/>
    <property type="project" value="UniProtKB-EC"/>
</dbReference>
<protein>
    <recommendedName>
        <fullName evidence="4 8">Signal peptidase I</fullName>
        <ecNumber evidence="4 8">3.4.21.89</ecNumber>
    </recommendedName>
</protein>
<dbReference type="CDD" id="cd06530">
    <property type="entry name" value="S26_SPase_I"/>
    <property type="match status" value="1"/>
</dbReference>
<dbReference type="Pfam" id="PF10502">
    <property type="entry name" value="Peptidase_S26"/>
    <property type="match status" value="1"/>
</dbReference>
<dbReference type="Gene3D" id="2.10.109.10">
    <property type="entry name" value="Umud Fragment, subunit A"/>
    <property type="match status" value="1"/>
</dbReference>
<evidence type="ECO:0000256" key="2">
    <source>
        <dbReference type="ARBA" id="ARBA00004401"/>
    </source>
</evidence>
<dbReference type="PATRIC" id="fig|1126833.4.peg.1606"/>
<feature type="transmembrane region" description="Helical" evidence="8">
    <location>
        <begin position="42"/>
        <end position="65"/>
    </location>
</feature>
<reference evidence="12 13" key="1">
    <citation type="journal article" date="2015" name="J. Biotechnol.">
        <title>Complete genome sequence of Paenibacillus beijingensis 7188(T) (=DSM 24997(T)), a novel rhizobacterium from jujube garden soil.</title>
        <authorList>
            <person name="Kwak Y."/>
            <person name="Shin J.H."/>
        </authorList>
    </citation>
    <scope>NUCLEOTIDE SEQUENCE [LARGE SCALE GENOMIC DNA]</scope>
    <source>
        <strain evidence="12 13">DSM 24997</strain>
    </source>
</reference>
<dbReference type="GO" id="GO:0004252">
    <property type="term" value="F:serine-type endopeptidase activity"/>
    <property type="evidence" value="ECO:0007669"/>
    <property type="project" value="InterPro"/>
</dbReference>
<evidence type="ECO:0000256" key="8">
    <source>
        <dbReference type="RuleBase" id="RU003993"/>
    </source>
</evidence>
<dbReference type="GO" id="GO:0005886">
    <property type="term" value="C:plasma membrane"/>
    <property type="evidence" value="ECO:0007669"/>
    <property type="project" value="UniProtKB-SubCell"/>
</dbReference>
<dbReference type="PRINTS" id="PR00727">
    <property type="entry name" value="LEADERPTASE"/>
</dbReference>
<evidence type="ECO:0000256" key="7">
    <source>
        <dbReference type="PIRSR" id="PIRSR600223-1"/>
    </source>
</evidence>
<dbReference type="SUPFAM" id="SSF51306">
    <property type="entry name" value="LexA/Signal peptidase"/>
    <property type="match status" value="1"/>
</dbReference>
<comment type="subcellular location">
    <subcellularLocation>
        <location evidence="2">Cell membrane</location>
        <topology evidence="2">Single-pass type II membrane protein</topology>
    </subcellularLocation>
    <subcellularLocation>
        <location evidence="9">Membrane</location>
        <topology evidence="9">Single-pass type II membrane protein</topology>
    </subcellularLocation>
</comment>
<comment type="catalytic activity">
    <reaction evidence="1 8">
        <text>Cleavage of hydrophobic, N-terminal signal or leader sequences from secreted and periplasmic proteins.</text>
        <dbReference type="EC" id="3.4.21.89"/>
    </reaction>
</comment>
<keyword evidence="5 8" id="KW-0645">Protease</keyword>
<dbReference type="KEGG" id="pbj:VN24_07315"/>
<name>A0A0D5NGA0_9BACL</name>
<evidence type="ECO:0000256" key="9">
    <source>
        <dbReference type="RuleBase" id="RU362042"/>
    </source>
</evidence>
<feature type="region of interest" description="Disordered" evidence="10">
    <location>
        <begin position="1"/>
        <end position="28"/>
    </location>
</feature>
<keyword evidence="13" id="KW-1185">Reference proteome</keyword>
<feature type="active site" evidence="7">
    <location>
        <position position="113"/>
    </location>
</feature>
<proteinExistence type="inferred from homology"/>
<dbReference type="InterPro" id="IPR000223">
    <property type="entry name" value="Pept_S26A_signal_pept_1"/>
</dbReference>
<keyword evidence="8" id="KW-0472">Membrane</keyword>